<dbReference type="GO" id="GO:0015666">
    <property type="term" value="F:restriction endodeoxyribonuclease activity"/>
    <property type="evidence" value="ECO:0007669"/>
    <property type="project" value="TreeGrafter"/>
</dbReference>
<dbReference type="GO" id="GO:0003677">
    <property type="term" value="F:DNA binding"/>
    <property type="evidence" value="ECO:0007669"/>
    <property type="project" value="InterPro"/>
</dbReference>
<keyword evidence="3" id="KW-0540">Nuclease</keyword>
<dbReference type="EMBL" id="JACATZ010000001">
    <property type="protein sequence ID" value="NWJ46532.1"/>
    <property type="molecule type" value="Genomic_DNA"/>
</dbReference>
<dbReference type="InterPro" id="IPR011335">
    <property type="entry name" value="Restrct_endonuc-II-like"/>
</dbReference>
<dbReference type="InterPro" id="IPR052906">
    <property type="entry name" value="Type_IV_Methyl-Rstrct_Enzyme"/>
</dbReference>
<keyword evidence="3" id="KW-0255">Endonuclease</keyword>
<dbReference type="SUPFAM" id="SSF52980">
    <property type="entry name" value="Restriction endonuclease-like"/>
    <property type="match status" value="1"/>
</dbReference>
<dbReference type="GO" id="GO:0009307">
    <property type="term" value="P:DNA restriction-modification system"/>
    <property type="evidence" value="ECO:0007669"/>
    <property type="project" value="InterPro"/>
</dbReference>
<reference evidence="4" key="2">
    <citation type="journal article" date="2024" name="Nature">
        <title>Anoxygenic phototroph of the Chloroflexota uses a type I reaction centre.</title>
        <authorList>
            <person name="Tsuji J.M."/>
            <person name="Shaw N.A."/>
            <person name="Nagashima S."/>
            <person name="Venkiteswaran J.J."/>
            <person name="Schiff S.L."/>
            <person name="Watanabe T."/>
            <person name="Fukui M."/>
            <person name="Hanada S."/>
            <person name="Tank M."/>
            <person name="Neufeld J.D."/>
        </authorList>
    </citation>
    <scope>NUCLEOTIDE SEQUENCE</scope>
    <source>
        <strain evidence="4">L227-S17</strain>
    </source>
</reference>
<evidence type="ECO:0000313" key="3">
    <source>
        <dbReference type="EMBL" id="NWJ46532.1"/>
    </source>
</evidence>
<reference evidence="3 5" key="1">
    <citation type="submission" date="2020-06" db="EMBL/GenBank/DDBJ databases">
        <title>Anoxygenic phototrophic Chloroflexota member uses a Type I reaction center.</title>
        <authorList>
            <person name="Tsuji J.M."/>
            <person name="Shaw N.A."/>
            <person name="Nagashima S."/>
            <person name="Venkiteswaran J."/>
            <person name="Schiff S.L."/>
            <person name="Hanada S."/>
            <person name="Tank M."/>
            <person name="Neufeld J.D."/>
        </authorList>
    </citation>
    <scope>NUCLEOTIDE SEQUENCE [LARGE SCALE GENOMIC DNA]</scope>
    <source>
        <strain evidence="3">L227-S17</strain>
    </source>
</reference>
<gene>
    <name evidence="3" type="ORF">HXX08_11690</name>
    <name evidence="4" type="ORF">OZ401_001681</name>
</gene>
<protein>
    <submittedName>
        <fullName evidence="3">Restriction endonuclease</fullName>
    </submittedName>
</protein>
<dbReference type="Gene3D" id="3.40.1350.10">
    <property type="match status" value="1"/>
</dbReference>
<dbReference type="RefSeq" id="WP_341467789.1">
    <property type="nucleotide sequence ID" value="NZ_CP128399.1"/>
</dbReference>
<dbReference type="InterPro" id="IPR011856">
    <property type="entry name" value="tRNA_endonuc-like_dom_sf"/>
</dbReference>
<dbReference type="Proteomes" id="UP000521676">
    <property type="component" value="Unassembled WGS sequence"/>
</dbReference>
<dbReference type="AlphaFoldDB" id="A0A8T7M0Z7"/>
<dbReference type="PANTHER" id="PTHR30015:SF7">
    <property type="entry name" value="TYPE IV METHYL-DIRECTED RESTRICTION ENZYME ECOKMRR"/>
    <property type="match status" value="1"/>
</dbReference>
<evidence type="ECO:0000313" key="6">
    <source>
        <dbReference type="Proteomes" id="UP001431572"/>
    </source>
</evidence>
<keyword evidence="3" id="KW-0378">Hydrolase</keyword>
<keyword evidence="6" id="KW-1185">Reference proteome</keyword>
<proteinExistence type="predicted"/>
<dbReference type="Pfam" id="PF04471">
    <property type="entry name" value="Mrr_cat"/>
    <property type="match status" value="1"/>
</dbReference>
<evidence type="ECO:0000313" key="5">
    <source>
        <dbReference type="Proteomes" id="UP000521676"/>
    </source>
</evidence>
<dbReference type="InterPro" id="IPR007560">
    <property type="entry name" value="Restrct_endonuc_IV_Mrr"/>
</dbReference>
<accession>A0A8T7M0Z7</accession>
<evidence type="ECO:0000259" key="1">
    <source>
        <dbReference type="Pfam" id="PF04471"/>
    </source>
</evidence>
<dbReference type="Proteomes" id="UP001431572">
    <property type="component" value="Chromosome 1"/>
</dbReference>
<name>A0A8T7M0Z7_9CHLR</name>
<organism evidence="3 5">
    <name type="scientific">Candidatus Chlorohelix allophototropha</name>
    <dbReference type="NCBI Taxonomy" id="3003348"/>
    <lineage>
        <taxon>Bacteria</taxon>
        <taxon>Bacillati</taxon>
        <taxon>Chloroflexota</taxon>
        <taxon>Chloroflexia</taxon>
        <taxon>Candidatus Chloroheliales</taxon>
        <taxon>Candidatus Chloroheliaceae</taxon>
        <taxon>Candidatus Chlorohelix</taxon>
    </lineage>
</organism>
<dbReference type="Pfam" id="PF14338">
    <property type="entry name" value="Mrr_N"/>
    <property type="match status" value="1"/>
</dbReference>
<dbReference type="EMBL" id="CP128399">
    <property type="protein sequence ID" value="WJW65901.1"/>
    <property type="molecule type" value="Genomic_DNA"/>
</dbReference>
<dbReference type="PANTHER" id="PTHR30015">
    <property type="entry name" value="MRR RESTRICTION SYSTEM PROTEIN"/>
    <property type="match status" value="1"/>
</dbReference>
<feature type="domain" description="Restriction system protein Mrr-like N-terminal" evidence="2">
    <location>
        <begin position="6"/>
        <end position="91"/>
    </location>
</feature>
<sequence length="303" mass="34299">MAVPDFQTLMLPLMRIVEDGAEHLLSDAIERLAIQFNLSEEDRKELLPSGRQAKLDNRVGWSLTHLRKAVLLESTGRGKFRITGRGKTLLKSNPQIINMKTLMQYPEFIEFRKKEEDTKHNDIKDEVNTGQTLEEVLESSYQTLRKILAQELLDRVKKVTPRFFERLVVDLLVNMGYGGSRRDAGAAIGQSGDGGIDGIIKEDRLGLDAVFIQAKRWENTVGRPVVQAFAGSLEGQRARKGILITTSTFSQEARDYVNRIEKKIVLIDGEQLAQYMIDYCTGITDVATYTIKKIDADYFDNEL</sequence>
<feature type="domain" description="Restriction endonuclease type IV Mrr" evidence="1">
    <location>
        <begin position="157"/>
        <end position="276"/>
    </location>
</feature>
<evidence type="ECO:0000259" key="2">
    <source>
        <dbReference type="Pfam" id="PF14338"/>
    </source>
</evidence>
<evidence type="ECO:0000313" key="4">
    <source>
        <dbReference type="EMBL" id="WJW65901.1"/>
    </source>
</evidence>
<dbReference type="InterPro" id="IPR025745">
    <property type="entry name" value="Mrr-like_N_dom"/>
</dbReference>